<evidence type="ECO:0000313" key="2">
    <source>
        <dbReference type="EMBL" id="TRZ02536.1"/>
    </source>
</evidence>
<name>A0A553RK35_9TELE</name>
<dbReference type="AlphaFoldDB" id="A0A553RK35"/>
<protein>
    <submittedName>
        <fullName evidence="2">Uncharacterized protein</fullName>
    </submittedName>
</protein>
<reference evidence="2 3" key="1">
    <citation type="journal article" date="2019" name="Sci. Data">
        <title>Hybrid genome assembly and annotation of Danionella translucida.</title>
        <authorList>
            <person name="Kadobianskyi M."/>
            <person name="Schulze L."/>
            <person name="Schuelke M."/>
            <person name="Judkewitz B."/>
        </authorList>
    </citation>
    <scope>NUCLEOTIDE SEQUENCE [LARGE SCALE GENOMIC DNA]</scope>
    <source>
        <strain evidence="2 3">Bolton</strain>
    </source>
</reference>
<comment type="caution">
    <text evidence="2">The sequence shown here is derived from an EMBL/GenBank/DDBJ whole genome shotgun (WGS) entry which is preliminary data.</text>
</comment>
<feature type="region of interest" description="Disordered" evidence="1">
    <location>
        <begin position="41"/>
        <end position="67"/>
    </location>
</feature>
<feature type="region of interest" description="Disordered" evidence="1">
    <location>
        <begin position="152"/>
        <end position="171"/>
    </location>
</feature>
<dbReference type="Proteomes" id="UP000316079">
    <property type="component" value="Unassembled WGS sequence"/>
</dbReference>
<dbReference type="OrthoDB" id="448954at2759"/>
<evidence type="ECO:0000256" key="1">
    <source>
        <dbReference type="SAM" id="MobiDB-lite"/>
    </source>
</evidence>
<keyword evidence="3" id="KW-1185">Reference proteome</keyword>
<evidence type="ECO:0000313" key="3">
    <source>
        <dbReference type="Proteomes" id="UP000316079"/>
    </source>
</evidence>
<dbReference type="EMBL" id="SRMA01023920">
    <property type="protein sequence ID" value="TRZ02536.1"/>
    <property type="molecule type" value="Genomic_DNA"/>
</dbReference>
<proteinExistence type="predicted"/>
<organism evidence="2 3">
    <name type="scientific">Danionella cerebrum</name>
    <dbReference type="NCBI Taxonomy" id="2873325"/>
    <lineage>
        <taxon>Eukaryota</taxon>
        <taxon>Metazoa</taxon>
        <taxon>Chordata</taxon>
        <taxon>Craniata</taxon>
        <taxon>Vertebrata</taxon>
        <taxon>Euteleostomi</taxon>
        <taxon>Actinopterygii</taxon>
        <taxon>Neopterygii</taxon>
        <taxon>Teleostei</taxon>
        <taxon>Ostariophysi</taxon>
        <taxon>Cypriniformes</taxon>
        <taxon>Danionidae</taxon>
        <taxon>Danioninae</taxon>
        <taxon>Danionella</taxon>
    </lineage>
</organism>
<gene>
    <name evidence="2" type="ORF">DNTS_026586</name>
</gene>
<sequence length="171" mass="18948">MSRGNFFRCMLGNLPFPLSHGTQAGSSGEQVKVRVTKYKVGGGADTGVNSGGDDDGEGGVKVKELGEGDPEWQQIQEVVKEQLERAGIKAEGKIEVKILTRKTAEEAGDQWLTEEDTKSFRDLLINLLTGGTEEVYKEQKRQQELENNYKFVWGEQQDESTGNNDSDEAEF</sequence>
<accession>A0A553RK35</accession>